<dbReference type="Pfam" id="PF08028">
    <property type="entry name" value="Acyl-CoA_dh_2"/>
    <property type="match status" value="1"/>
</dbReference>
<dbReference type="PANTHER" id="PTHR43884">
    <property type="entry name" value="ACYL-COA DEHYDROGENASE"/>
    <property type="match status" value="1"/>
</dbReference>
<evidence type="ECO:0000313" key="18">
    <source>
        <dbReference type="Proteomes" id="UP000316612"/>
    </source>
</evidence>
<dbReference type="InterPro" id="IPR046373">
    <property type="entry name" value="Acyl-CoA_Oxase/DH_mid-dom_sf"/>
</dbReference>
<evidence type="ECO:0000256" key="5">
    <source>
        <dbReference type="ARBA" id="ARBA00023002"/>
    </source>
</evidence>
<keyword evidence="18" id="KW-1185">Reference proteome</keyword>
<comment type="catalytic activity">
    <reaction evidence="13">
        <text>dibenzothiophene + 2 FMNH2 + 2 O2 = dibenzothiophene 5,5-dioxide + 2 FMN + 2 H2O + 2 H(+)</text>
        <dbReference type="Rhea" id="RHEA:49072"/>
        <dbReference type="ChEBI" id="CHEBI:15377"/>
        <dbReference type="ChEBI" id="CHEBI:15378"/>
        <dbReference type="ChEBI" id="CHEBI:15379"/>
        <dbReference type="ChEBI" id="CHEBI:23681"/>
        <dbReference type="ChEBI" id="CHEBI:57618"/>
        <dbReference type="ChEBI" id="CHEBI:58210"/>
        <dbReference type="ChEBI" id="CHEBI:90356"/>
        <dbReference type="EC" id="1.14.14.21"/>
    </reaction>
</comment>
<evidence type="ECO:0000256" key="3">
    <source>
        <dbReference type="ARBA" id="ARBA00022643"/>
    </source>
</evidence>
<comment type="catalytic activity">
    <reaction evidence="12">
        <text>dibenzothiophene 5-oxide + FMNH2 + O2 = dibenzothiophene 5,5-dioxide + FMN + H2O + H(+)</text>
        <dbReference type="Rhea" id="RHEA:49080"/>
        <dbReference type="ChEBI" id="CHEBI:15377"/>
        <dbReference type="ChEBI" id="CHEBI:15378"/>
        <dbReference type="ChEBI" id="CHEBI:15379"/>
        <dbReference type="ChEBI" id="CHEBI:23683"/>
        <dbReference type="ChEBI" id="CHEBI:57618"/>
        <dbReference type="ChEBI" id="CHEBI:58210"/>
        <dbReference type="ChEBI" id="CHEBI:90356"/>
    </reaction>
</comment>
<evidence type="ECO:0000259" key="14">
    <source>
        <dbReference type="Pfam" id="PF02770"/>
    </source>
</evidence>
<dbReference type="GO" id="GO:0004497">
    <property type="term" value="F:monooxygenase activity"/>
    <property type="evidence" value="ECO:0007669"/>
    <property type="project" value="UniProtKB-KW"/>
</dbReference>
<keyword evidence="3" id="KW-0288">FMN</keyword>
<dbReference type="InterPro" id="IPR006091">
    <property type="entry name" value="Acyl-CoA_Oxase/DH_mid-dom"/>
</dbReference>
<comment type="pathway">
    <text evidence="7">Sulfur metabolism; dibenzothiophene degradation.</text>
</comment>
<accession>A0A4Y4DW76</accession>
<dbReference type="OrthoDB" id="571684at2"/>
<dbReference type="RefSeq" id="WP_141366954.1">
    <property type="nucleotide sequence ID" value="NZ_BAAAJL010000004.1"/>
</dbReference>
<evidence type="ECO:0000256" key="1">
    <source>
        <dbReference type="ARBA" id="ARBA00004496"/>
    </source>
</evidence>
<evidence type="ECO:0000256" key="12">
    <source>
        <dbReference type="ARBA" id="ARBA00048445"/>
    </source>
</evidence>
<evidence type="ECO:0000256" key="4">
    <source>
        <dbReference type="ARBA" id="ARBA00022741"/>
    </source>
</evidence>
<dbReference type="Gene3D" id="1.10.540.10">
    <property type="entry name" value="Acyl-CoA dehydrogenase/oxidase, N-terminal domain"/>
    <property type="match status" value="1"/>
</dbReference>
<dbReference type="GO" id="GO:0005737">
    <property type="term" value="C:cytoplasm"/>
    <property type="evidence" value="ECO:0007669"/>
    <property type="project" value="UniProtKB-SubCell"/>
</dbReference>
<keyword evidence="2" id="KW-0285">Flavoprotein</keyword>
<dbReference type="Gene3D" id="2.40.110.10">
    <property type="entry name" value="Butyryl-CoA Dehydrogenase, subunit A, domain 2"/>
    <property type="match status" value="1"/>
</dbReference>
<dbReference type="GO" id="GO:0006552">
    <property type="term" value="P:L-leucine catabolic process"/>
    <property type="evidence" value="ECO:0007669"/>
    <property type="project" value="TreeGrafter"/>
</dbReference>
<keyword evidence="5" id="KW-0560">Oxidoreductase</keyword>
<proteinExistence type="inferred from homology"/>
<gene>
    <name evidence="17" type="ORF">AUR04nite_31700</name>
</gene>
<dbReference type="EMBL" id="BJNY01000023">
    <property type="protein sequence ID" value="GED07638.1"/>
    <property type="molecule type" value="Genomic_DNA"/>
</dbReference>
<evidence type="ECO:0000313" key="17">
    <source>
        <dbReference type="EMBL" id="GED07638.1"/>
    </source>
</evidence>
<dbReference type="Gene3D" id="1.20.140.10">
    <property type="entry name" value="Butyryl-CoA Dehydrogenase, subunit A, domain 3"/>
    <property type="match status" value="1"/>
</dbReference>
<comment type="catalytic activity">
    <reaction evidence="11">
        <text>dibenzothiophene + FMNH2 + O2 = dibenzothiophene 5-oxide + FMN + H2O + H(+)</text>
        <dbReference type="Rhea" id="RHEA:49076"/>
        <dbReference type="ChEBI" id="CHEBI:15377"/>
        <dbReference type="ChEBI" id="CHEBI:15378"/>
        <dbReference type="ChEBI" id="CHEBI:15379"/>
        <dbReference type="ChEBI" id="CHEBI:23681"/>
        <dbReference type="ChEBI" id="CHEBI:23683"/>
        <dbReference type="ChEBI" id="CHEBI:57618"/>
        <dbReference type="ChEBI" id="CHEBI:58210"/>
    </reaction>
</comment>
<keyword evidence="4" id="KW-0547">Nucleotide-binding</keyword>
<dbReference type="AlphaFoldDB" id="A0A4Y4DW76"/>
<evidence type="ECO:0000259" key="15">
    <source>
        <dbReference type="Pfam" id="PF02771"/>
    </source>
</evidence>
<sequence length="412" mass="44322">MSTEVLDTVPTAYSGGEADYQQLEARFAQVFERIGRGAREREQHRVLPFEQVQWLKDAGFTTLRVPASHGGTPITHEHLFRLLIELAAADSNVAHLLRSHFSFVETIALQPKEFQDRWFPRVLAGEIFGNAATERGGNALGSTNTKLVQTGAGWVLRGEKYYTTGSIFADWVVVMATTEGVEGRQYAIVDRHAAGVEILDDWDGFGQPLTGTGTAVFTDVAVEEANIIQRKVASTLEPAFFQLCLLAVLVGIGIAARNEAAQIVAARTRTFNTGSGALFKDDPQIQELVGRLAANVFAAQSIVVAAARDLDAALDPALGLDAEAAFVRAEIAVQQAHVAVPKLVLDATSELFDVTGASAVSTSKSLDRFWRNARTVATHNPVAFKARSVGDYFINGTIPTGLNSIGEAKGAK</sequence>
<comment type="subcellular location">
    <subcellularLocation>
        <location evidence="1">Cytoplasm</location>
    </subcellularLocation>
</comment>
<dbReference type="InterPro" id="IPR037069">
    <property type="entry name" value="AcylCoA_DH/ox_N_sf"/>
</dbReference>
<reference evidence="17 18" key="1">
    <citation type="submission" date="2019-06" db="EMBL/GenBank/DDBJ databases">
        <title>Whole genome shotgun sequence of Glutamicibacter uratoxydans NBRC 15515.</title>
        <authorList>
            <person name="Hosoyama A."/>
            <person name="Uohara A."/>
            <person name="Ohji S."/>
            <person name="Ichikawa N."/>
        </authorList>
    </citation>
    <scope>NUCLEOTIDE SEQUENCE [LARGE SCALE GENOMIC DNA]</scope>
    <source>
        <strain evidence="17 18">NBRC 15515</strain>
    </source>
</reference>
<evidence type="ECO:0000256" key="2">
    <source>
        <dbReference type="ARBA" id="ARBA00022630"/>
    </source>
</evidence>
<dbReference type="InterPro" id="IPR036250">
    <property type="entry name" value="AcylCo_DH-like_C"/>
</dbReference>
<comment type="similarity">
    <text evidence="8">Belongs to the DszC flavin monooxygenase family.</text>
</comment>
<dbReference type="Pfam" id="PF02770">
    <property type="entry name" value="Acyl-CoA_dh_M"/>
    <property type="match status" value="1"/>
</dbReference>
<evidence type="ECO:0000256" key="7">
    <source>
        <dbReference type="ARBA" id="ARBA00034307"/>
    </source>
</evidence>
<dbReference type="PANTHER" id="PTHR43884:SF12">
    <property type="entry name" value="ISOVALERYL-COA DEHYDROGENASE, MITOCHONDRIAL-RELATED"/>
    <property type="match status" value="1"/>
</dbReference>
<evidence type="ECO:0000256" key="13">
    <source>
        <dbReference type="ARBA" id="ARBA00049456"/>
    </source>
</evidence>
<evidence type="ECO:0000256" key="9">
    <source>
        <dbReference type="ARBA" id="ARBA00034328"/>
    </source>
</evidence>
<dbReference type="SUPFAM" id="SSF47203">
    <property type="entry name" value="Acyl-CoA dehydrogenase C-terminal domain-like"/>
    <property type="match status" value="1"/>
</dbReference>
<feature type="domain" description="Acyl-CoA dehydrogenase C-terminal" evidence="16">
    <location>
        <begin position="245"/>
        <end position="380"/>
    </location>
</feature>
<dbReference type="Pfam" id="PF02771">
    <property type="entry name" value="Acyl-CoA_dh_N"/>
    <property type="match status" value="1"/>
</dbReference>
<dbReference type="Proteomes" id="UP000316612">
    <property type="component" value="Unassembled WGS sequence"/>
</dbReference>
<name>A0A4Y4DW76_GLUUR</name>
<dbReference type="InterPro" id="IPR013107">
    <property type="entry name" value="Acyl-CoA_DH_C"/>
</dbReference>
<dbReference type="InterPro" id="IPR013786">
    <property type="entry name" value="AcylCoA_DH/ox_N"/>
</dbReference>
<evidence type="ECO:0000259" key="16">
    <source>
        <dbReference type="Pfam" id="PF08028"/>
    </source>
</evidence>
<dbReference type="EC" id="1.14.14.21" evidence="9"/>
<feature type="domain" description="Acyl-CoA oxidase/dehydrogenase middle" evidence="14">
    <location>
        <begin position="132"/>
        <end position="220"/>
    </location>
</feature>
<dbReference type="SUPFAM" id="SSF56645">
    <property type="entry name" value="Acyl-CoA dehydrogenase NM domain-like"/>
    <property type="match status" value="1"/>
</dbReference>
<evidence type="ECO:0000256" key="6">
    <source>
        <dbReference type="ARBA" id="ARBA00023033"/>
    </source>
</evidence>
<evidence type="ECO:0000256" key="8">
    <source>
        <dbReference type="ARBA" id="ARBA00034317"/>
    </source>
</evidence>
<feature type="domain" description="Acyl-CoA dehydrogenase/oxidase N-terminal" evidence="15">
    <location>
        <begin position="32"/>
        <end position="126"/>
    </location>
</feature>
<dbReference type="InterPro" id="IPR009100">
    <property type="entry name" value="AcylCoA_DH/oxidase_NM_dom_sf"/>
</dbReference>
<dbReference type="GO" id="GO:0050660">
    <property type="term" value="F:flavin adenine dinucleotide binding"/>
    <property type="evidence" value="ECO:0007669"/>
    <property type="project" value="InterPro"/>
</dbReference>
<dbReference type="GO" id="GO:0008470">
    <property type="term" value="F:3-methylbutanoyl-CoA dehydrogenase activity"/>
    <property type="evidence" value="ECO:0007669"/>
    <property type="project" value="TreeGrafter"/>
</dbReference>
<organism evidence="17 18">
    <name type="scientific">Glutamicibacter uratoxydans</name>
    <name type="common">Arthrobacter uratoxydans</name>
    <dbReference type="NCBI Taxonomy" id="43667"/>
    <lineage>
        <taxon>Bacteria</taxon>
        <taxon>Bacillati</taxon>
        <taxon>Actinomycetota</taxon>
        <taxon>Actinomycetes</taxon>
        <taxon>Micrococcales</taxon>
        <taxon>Micrococcaceae</taxon>
        <taxon>Glutamicibacter</taxon>
    </lineage>
</organism>
<evidence type="ECO:0000256" key="11">
    <source>
        <dbReference type="ARBA" id="ARBA00047859"/>
    </source>
</evidence>
<protein>
    <recommendedName>
        <fullName evidence="10">Dibenzothiophene monooxygenase</fullName>
        <ecNumber evidence="9">1.14.14.21</ecNumber>
    </recommendedName>
</protein>
<dbReference type="PIRSF" id="PIRSF016578">
    <property type="entry name" value="HsaA"/>
    <property type="match status" value="1"/>
</dbReference>
<keyword evidence="6" id="KW-0503">Monooxygenase</keyword>
<comment type="caution">
    <text evidence="17">The sequence shown here is derived from an EMBL/GenBank/DDBJ whole genome shotgun (WGS) entry which is preliminary data.</text>
</comment>
<evidence type="ECO:0000256" key="10">
    <source>
        <dbReference type="ARBA" id="ARBA00034345"/>
    </source>
</evidence>